<evidence type="ECO:0000313" key="4">
    <source>
        <dbReference type="Proteomes" id="UP000218288"/>
    </source>
</evidence>
<gene>
    <name evidence="3" type="ORF">MPPM_4652</name>
</gene>
<keyword evidence="2" id="KW-0732">Signal</keyword>
<accession>A0A160PIC7</accession>
<feature type="region of interest" description="Disordered" evidence="1">
    <location>
        <begin position="48"/>
        <end position="107"/>
    </location>
</feature>
<evidence type="ECO:0000256" key="2">
    <source>
        <dbReference type="SAM" id="SignalP"/>
    </source>
</evidence>
<organism evidence="3 4">
    <name type="scientific">Methylorubrum populi</name>
    <dbReference type="NCBI Taxonomy" id="223967"/>
    <lineage>
        <taxon>Bacteria</taxon>
        <taxon>Pseudomonadati</taxon>
        <taxon>Pseudomonadota</taxon>
        <taxon>Alphaproteobacteria</taxon>
        <taxon>Hyphomicrobiales</taxon>
        <taxon>Methylobacteriaceae</taxon>
        <taxon>Methylorubrum</taxon>
    </lineage>
</organism>
<protein>
    <submittedName>
        <fullName evidence="3">Uncharacterized protein</fullName>
    </submittedName>
</protein>
<dbReference type="OrthoDB" id="8003412at2"/>
<evidence type="ECO:0000256" key="1">
    <source>
        <dbReference type="SAM" id="MobiDB-lite"/>
    </source>
</evidence>
<sequence length="107" mass="11753">MRIALTLAAGVLLGSFGLGIGAASAAPAMPAPGVIAGDTVEIVRDHGRHHRRWHRSHRSVLGHHHSTKAERHRRRMNTYRHGNPNARNPERSGYQQQLGNTTGGPRY</sequence>
<feature type="compositionally biased region" description="Basic residues" evidence="1">
    <location>
        <begin position="48"/>
        <end position="78"/>
    </location>
</feature>
<feature type="chain" id="PRO_5007818850" evidence="2">
    <location>
        <begin position="26"/>
        <end position="107"/>
    </location>
</feature>
<dbReference type="RefSeq" id="WP_096487020.1">
    <property type="nucleotide sequence ID" value="NZ_AP014809.1"/>
</dbReference>
<dbReference type="EMBL" id="AP014809">
    <property type="protein sequence ID" value="BAU93257.1"/>
    <property type="molecule type" value="Genomic_DNA"/>
</dbReference>
<reference evidence="3 4" key="1">
    <citation type="journal article" date="2016" name="Genome Announc.">
        <title>Complete Genome Sequence of Methylobacterium populi P-1M, Isolated from Pink-Pigmented Household Biofilm.</title>
        <authorList>
            <person name="Morohoshi T."/>
            <person name="Ikeda T."/>
        </authorList>
    </citation>
    <scope>NUCLEOTIDE SEQUENCE [LARGE SCALE GENOMIC DNA]</scope>
    <source>
        <strain evidence="3 4">P-1M</strain>
    </source>
</reference>
<dbReference type="AlphaFoldDB" id="A0A160PIC7"/>
<feature type="signal peptide" evidence="2">
    <location>
        <begin position="1"/>
        <end position="25"/>
    </location>
</feature>
<dbReference type="Proteomes" id="UP000218288">
    <property type="component" value="Chromosome"/>
</dbReference>
<evidence type="ECO:0000313" key="3">
    <source>
        <dbReference type="EMBL" id="BAU93257.1"/>
    </source>
</evidence>
<name>A0A160PIC7_9HYPH</name>
<proteinExistence type="predicted"/>